<keyword evidence="4" id="KW-0963">Cytoplasm</keyword>
<dbReference type="RefSeq" id="WP_020039458.1">
    <property type="nucleotide sequence ID" value="NZ_KE557275.1"/>
</dbReference>
<dbReference type="Gene3D" id="3.90.950.10">
    <property type="match status" value="1"/>
</dbReference>
<dbReference type="OrthoDB" id="9813962at2"/>
<dbReference type="STRING" id="1123237.Salmuc_00973"/>
<comment type="catalytic activity">
    <reaction evidence="4">
        <text>a ribonucleoside 5'-triphosphate + H2O = a ribonucleoside 5'-phosphate + diphosphate + H(+)</text>
        <dbReference type="Rhea" id="RHEA:23996"/>
        <dbReference type="ChEBI" id="CHEBI:15377"/>
        <dbReference type="ChEBI" id="CHEBI:15378"/>
        <dbReference type="ChEBI" id="CHEBI:33019"/>
        <dbReference type="ChEBI" id="CHEBI:58043"/>
        <dbReference type="ChEBI" id="CHEBI:61557"/>
        <dbReference type="EC" id="3.6.1.9"/>
    </reaction>
</comment>
<dbReference type="eggNOG" id="COG0424">
    <property type="taxonomic scope" value="Bacteria"/>
</dbReference>
<protein>
    <recommendedName>
        <fullName evidence="4">Nucleoside triphosphate pyrophosphatase</fullName>
        <ecNumber evidence="4">3.6.1.9</ecNumber>
    </recommendedName>
    <alternativeName>
        <fullName evidence="4">Nucleotide pyrophosphatase</fullName>
        <shortName evidence="4">Nucleotide PPase</shortName>
    </alternativeName>
</protein>
<dbReference type="Proteomes" id="UP000015347">
    <property type="component" value="Unassembled WGS sequence"/>
</dbReference>
<evidence type="ECO:0000256" key="4">
    <source>
        <dbReference type="HAMAP-Rule" id="MF_00528"/>
    </source>
</evidence>
<dbReference type="InterPro" id="IPR003697">
    <property type="entry name" value="Maf-like"/>
</dbReference>
<dbReference type="EC" id="3.6.1.9" evidence="4"/>
<dbReference type="InterPro" id="IPR029001">
    <property type="entry name" value="ITPase-like_fam"/>
</dbReference>
<dbReference type="GO" id="GO:0047429">
    <property type="term" value="F:nucleoside triphosphate diphosphatase activity"/>
    <property type="evidence" value="ECO:0007669"/>
    <property type="project" value="UniProtKB-EC"/>
</dbReference>
<comment type="function">
    <text evidence="4">Nucleoside triphosphate pyrophosphatase. May have a dual role in cell division arrest and in preventing the incorporation of modified nucleotides into cellular nucleic acids.</text>
</comment>
<sequence length="199" mass="22145">MTQELVLASGSEIRAHLLRAAAVPFRIDPVRVDEESLRLSLAAEEASPRDVADTLAETKALRGAQKTPDALVLGCDQVLATGREVLGKPASPEEARDQLRALRGERHHLYSAAVIYEDGEPVWRHVGVARLTMRAFSDTYLEDYLDRNWESVRHSVGGYKLEEEGVRLFSRIEGDHFTILGLPLLELLAYLTTRGIIES</sequence>
<evidence type="ECO:0000256" key="2">
    <source>
        <dbReference type="ARBA" id="ARBA00022801"/>
    </source>
</evidence>
<dbReference type="AlphaFoldDB" id="S9S8T8"/>
<evidence type="ECO:0000256" key="3">
    <source>
        <dbReference type="ARBA" id="ARBA00023080"/>
    </source>
</evidence>
<keyword evidence="3 4" id="KW-0546">Nucleotide metabolism</keyword>
<dbReference type="GO" id="GO:0005737">
    <property type="term" value="C:cytoplasm"/>
    <property type="evidence" value="ECO:0007669"/>
    <property type="project" value="UniProtKB-SubCell"/>
</dbReference>
<dbReference type="Pfam" id="PF02545">
    <property type="entry name" value="Maf"/>
    <property type="match status" value="1"/>
</dbReference>
<evidence type="ECO:0000313" key="5">
    <source>
        <dbReference type="EMBL" id="EPX82654.1"/>
    </source>
</evidence>
<name>S9S8T8_9RHOB</name>
<dbReference type="CDD" id="cd00555">
    <property type="entry name" value="Maf"/>
    <property type="match status" value="1"/>
</dbReference>
<organism evidence="5 6">
    <name type="scientific">Salipiger mucosus DSM 16094</name>
    <dbReference type="NCBI Taxonomy" id="1123237"/>
    <lineage>
        <taxon>Bacteria</taxon>
        <taxon>Pseudomonadati</taxon>
        <taxon>Pseudomonadota</taxon>
        <taxon>Alphaproteobacteria</taxon>
        <taxon>Rhodobacterales</taxon>
        <taxon>Roseobacteraceae</taxon>
        <taxon>Salipiger</taxon>
    </lineage>
</organism>
<proteinExistence type="inferred from homology"/>
<keyword evidence="6" id="KW-1185">Reference proteome</keyword>
<dbReference type="PANTHER" id="PTHR43213:SF5">
    <property type="entry name" value="BIFUNCTIONAL DTTP_UTP PYROPHOSPHATASE_METHYLTRANSFERASE PROTEIN-RELATED"/>
    <property type="match status" value="1"/>
</dbReference>
<comment type="caution">
    <text evidence="5">The sequence shown here is derived from an EMBL/GenBank/DDBJ whole genome shotgun (WGS) entry which is preliminary data.</text>
</comment>
<keyword evidence="2 4" id="KW-0378">Hydrolase</keyword>
<dbReference type="PIRSF" id="PIRSF006305">
    <property type="entry name" value="Maf"/>
    <property type="match status" value="1"/>
</dbReference>
<comment type="catalytic activity">
    <reaction evidence="4">
        <text>a 2'-deoxyribonucleoside 5'-triphosphate + H2O = a 2'-deoxyribonucleoside 5'-phosphate + diphosphate + H(+)</text>
        <dbReference type="Rhea" id="RHEA:44644"/>
        <dbReference type="ChEBI" id="CHEBI:15377"/>
        <dbReference type="ChEBI" id="CHEBI:15378"/>
        <dbReference type="ChEBI" id="CHEBI:33019"/>
        <dbReference type="ChEBI" id="CHEBI:61560"/>
        <dbReference type="ChEBI" id="CHEBI:65317"/>
        <dbReference type="EC" id="3.6.1.9"/>
    </reaction>
</comment>
<comment type="subcellular location">
    <subcellularLocation>
        <location evidence="4">Cytoplasm</location>
    </subcellularLocation>
</comment>
<dbReference type="SUPFAM" id="SSF52972">
    <property type="entry name" value="ITPase-like"/>
    <property type="match status" value="1"/>
</dbReference>
<feature type="active site" description="Proton acceptor" evidence="4">
    <location>
        <position position="76"/>
    </location>
</feature>
<accession>S9S8T8</accession>
<gene>
    <name evidence="5" type="ORF">Salmuc_00973</name>
</gene>
<dbReference type="EMBL" id="APVH01000020">
    <property type="protein sequence ID" value="EPX82654.1"/>
    <property type="molecule type" value="Genomic_DNA"/>
</dbReference>
<evidence type="ECO:0000256" key="1">
    <source>
        <dbReference type="ARBA" id="ARBA00001968"/>
    </source>
</evidence>
<dbReference type="PANTHER" id="PTHR43213">
    <property type="entry name" value="BIFUNCTIONAL DTTP/UTP PYROPHOSPHATASE/METHYLTRANSFERASE PROTEIN-RELATED"/>
    <property type="match status" value="1"/>
</dbReference>
<comment type="caution">
    <text evidence="4">Lacks conserved residue(s) required for the propagation of feature annotation.</text>
</comment>
<evidence type="ECO:0000313" key="6">
    <source>
        <dbReference type="Proteomes" id="UP000015347"/>
    </source>
</evidence>
<reference evidence="6" key="1">
    <citation type="journal article" date="2014" name="Stand. Genomic Sci.">
        <title>Genome sequence of the exopolysaccharide-producing Salipiger mucosus type strain (DSM 16094(T)), a moderately halophilic member of the Roseobacter clade.</title>
        <authorList>
            <person name="Riedel T."/>
            <person name="Spring S."/>
            <person name="Fiebig A."/>
            <person name="Petersen J."/>
            <person name="Kyrpides N.C."/>
            <person name="Goker M."/>
            <person name="Klenk H.P."/>
        </authorList>
    </citation>
    <scope>NUCLEOTIDE SEQUENCE [LARGE SCALE GENOMIC DNA]</scope>
    <source>
        <strain evidence="6">DSM 16094</strain>
    </source>
</reference>
<dbReference type="HAMAP" id="MF_00528">
    <property type="entry name" value="Maf"/>
    <property type="match status" value="1"/>
</dbReference>
<dbReference type="GO" id="GO:0009117">
    <property type="term" value="P:nucleotide metabolic process"/>
    <property type="evidence" value="ECO:0007669"/>
    <property type="project" value="UniProtKB-KW"/>
</dbReference>
<dbReference type="HOGENOM" id="CLU_040416_1_1_5"/>
<comment type="similarity">
    <text evidence="4">Belongs to the Maf family.</text>
</comment>
<comment type="cofactor">
    <cofactor evidence="1 4">
        <name>a divalent metal cation</name>
        <dbReference type="ChEBI" id="CHEBI:60240"/>
    </cofactor>
</comment>